<keyword evidence="2" id="KW-0547">Nucleotide-binding</keyword>
<comment type="caution">
    <text evidence="3">The sequence shown here is derived from an EMBL/GenBank/DDBJ whole genome shotgun (WGS) entry which is preliminary data.</text>
</comment>
<name>A0A8T4IE22_9SPHN</name>
<evidence type="ECO:0000256" key="2">
    <source>
        <dbReference type="PIRSR" id="PIRSR011396-2"/>
    </source>
</evidence>
<reference evidence="3" key="1">
    <citation type="submission" date="2021-04" db="EMBL/GenBank/DDBJ databases">
        <title>Ouciella asimina sp. nov., isolated from the surface seawater in the hydrothermal field of Okinawa Trough.</title>
        <authorList>
            <person name="Shuang W."/>
        </authorList>
    </citation>
    <scope>NUCLEOTIDE SEQUENCE</scope>
    <source>
        <strain evidence="3">LXI357</strain>
    </source>
</reference>
<dbReference type="PANTHER" id="PTHR43747">
    <property type="entry name" value="FAD-BINDING PROTEIN"/>
    <property type="match status" value="1"/>
</dbReference>
<dbReference type="InterPro" id="IPR050816">
    <property type="entry name" value="Flavin-dep_Halogenase_NPB"/>
</dbReference>
<feature type="active site" evidence="1">
    <location>
        <position position="80"/>
    </location>
</feature>
<dbReference type="InterPro" id="IPR036188">
    <property type="entry name" value="FAD/NAD-bd_sf"/>
</dbReference>
<feature type="binding site" evidence="2">
    <location>
        <position position="345"/>
    </location>
    <ligand>
        <name>L-tryptophan</name>
        <dbReference type="ChEBI" id="CHEBI:57912"/>
    </ligand>
</feature>
<feature type="binding site" evidence="2">
    <location>
        <position position="336"/>
    </location>
    <ligand>
        <name>FAD</name>
        <dbReference type="ChEBI" id="CHEBI:57692"/>
    </ligand>
</feature>
<dbReference type="AlphaFoldDB" id="A0A8T4IE22"/>
<dbReference type="GO" id="GO:0004497">
    <property type="term" value="F:monooxygenase activity"/>
    <property type="evidence" value="ECO:0007669"/>
    <property type="project" value="InterPro"/>
</dbReference>
<dbReference type="Pfam" id="PF04820">
    <property type="entry name" value="Trp_halogenase"/>
    <property type="match status" value="1"/>
</dbReference>
<organism evidence="3 4">
    <name type="scientific">Stakelama marina</name>
    <dbReference type="NCBI Taxonomy" id="2826939"/>
    <lineage>
        <taxon>Bacteria</taxon>
        <taxon>Pseudomonadati</taxon>
        <taxon>Pseudomonadota</taxon>
        <taxon>Alphaproteobacteria</taxon>
        <taxon>Sphingomonadales</taxon>
        <taxon>Sphingomonadaceae</taxon>
        <taxon>Stakelama</taxon>
    </lineage>
</organism>
<dbReference type="SUPFAM" id="SSF51905">
    <property type="entry name" value="FAD/NAD(P)-binding domain"/>
    <property type="match status" value="1"/>
</dbReference>
<keyword evidence="4" id="KW-1185">Reference proteome</keyword>
<feature type="binding site" evidence="2">
    <location>
        <position position="349"/>
    </location>
    <ligand>
        <name>FAD</name>
        <dbReference type="ChEBI" id="CHEBI:57692"/>
    </ligand>
</feature>
<sequence length="504" mass="55990">MQQSPIEHIVIAGGGTAGWMAAALLARFLPPPATAITLVESEEIGTIGVGEATVPLMCQFNGVLGLDEPDFVAQTQGTFKLGIEFRDWGTPGNVHFNGFGDYGDAIEGVSPHHYWLKLRSMGEAGPIEDWSMPYAAARRNRFAPPEAMAARGGEAAFYKYAYHFDAGLYARYLRRYAEARGVRRVEGRIEHVDTDEAGNVAALRLNGDRIVDGEFFVDCTGFRALLLGETLGVDFVDWSKWLPCDRAVTVGSARRDPLTPCTRSTAKSAGWQWRIPLQHRTGNGHVYASAFMSDDEATETLLAGVDGELLAEPRTVRFTTGHRRRFWEGNVVALGLAAGFMEPLESTAIQLIQTGLARLVELLPDRDLDPVIRDEYNRVTANEYARVRDFLIAHYCRSRRDEPMWRYCAAMEVPDELAHKLAVWEACGRVALLTEESYQEPSWASILLGNEILPRRWDPVVDQMAIDRLRGGLHQRREAIARVAERMPDHAAFVNAACKAPMAA</sequence>
<proteinExistence type="predicted"/>
<keyword evidence="2" id="KW-0285">Flavoprotein</keyword>
<evidence type="ECO:0000313" key="3">
    <source>
        <dbReference type="EMBL" id="MBR0552793.1"/>
    </source>
</evidence>
<feature type="binding site" evidence="2">
    <location>
        <position position="80"/>
    </location>
    <ligand>
        <name>7-chloro-L-tryptophan</name>
        <dbReference type="ChEBI" id="CHEBI:58713"/>
    </ligand>
</feature>
<dbReference type="Proteomes" id="UP000676996">
    <property type="component" value="Unassembled WGS sequence"/>
</dbReference>
<dbReference type="GO" id="GO:0000166">
    <property type="term" value="F:nucleotide binding"/>
    <property type="evidence" value="ECO:0007669"/>
    <property type="project" value="UniProtKB-KW"/>
</dbReference>
<feature type="binding site" evidence="2">
    <location>
        <begin position="14"/>
        <end position="17"/>
    </location>
    <ligand>
        <name>FAD</name>
        <dbReference type="ChEBI" id="CHEBI:57692"/>
    </ligand>
</feature>
<dbReference type="InterPro" id="IPR033856">
    <property type="entry name" value="Trp_halogen"/>
</dbReference>
<gene>
    <name evidence="3" type="ORF">J7S20_09780</name>
</gene>
<dbReference type="Gene3D" id="3.50.50.60">
    <property type="entry name" value="FAD/NAD(P)-binding domain"/>
    <property type="match status" value="1"/>
</dbReference>
<evidence type="ECO:0000313" key="4">
    <source>
        <dbReference type="Proteomes" id="UP000676996"/>
    </source>
</evidence>
<dbReference type="InterPro" id="IPR006905">
    <property type="entry name" value="Flavin_halogenase"/>
</dbReference>
<accession>A0A8T4IE22</accession>
<dbReference type="EMBL" id="JAGRQC010000003">
    <property type="protein sequence ID" value="MBR0552793.1"/>
    <property type="molecule type" value="Genomic_DNA"/>
</dbReference>
<dbReference type="PANTHER" id="PTHR43747:SF4">
    <property type="entry name" value="FLAVIN-DEPENDENT TRYPTOPHAN HALOGENASE"/>
    <property type="match status" value="1"/>
</dbReference>
<protein>
    <submittedName>
        <fullName evidence="3">Tryptophan 7-halogenase</fullName>
    </submittedName>
</protein>
<evidence type="ECO:0000256" key="1">
    <source>
        <dbReference type="PIRSR" id="PIRSR011396-1"/>
    </source>
</evidence>
<keyword evidence="2" id="KW-0274">FAD</keyword>
<dbReference type="PIRSF" id="PIRSF011396">
    <property type="entry name" value="Trp_halogenase"/>
    <property type="match status" value="1"/>
</dbReference>